<evidence type="ECO:0000313" key="3">
    <source>
        <dbReference type="Proteomes" id="UP000218231"/>
    </source>
</evidence>
<feature type="compositionally biased region" description="Basic and acidic residues" evidence="1">
    <location>
        <begin position="17"/>
        <end position="28"/>
    </location>
</feature>
<organism evidence="2 3">
    <name type="scientific">Diploscapter pachys</name>
    <dbReference type="NCBI Taxonomy" id="2018661"/>
    <lineage>
        <taxon>Eukaryota</taxon>
        <taxon>Metazoa</taxon>
        <taxon>Ecdysozoa</taxon>
        <taxon>Nematoda</taxon>
        <taxon>Chromadorea</taxon>
        <taxon>Rhabditida</taxon>
        <taxon>Rhabditina</taxon>
        <taxon>Rhabditomorpha</taxon>
        <taxon>Rhabditoidea</taxon>
        <taxon>Rhabditidae</taxon>
        <taxon>Diploscapter</taxon>
    </lineage>
</organism>
<feature type="compositionally biased region" description="Polar residues" evidence="1">
    <location>
        <begin position="1"/>
        <end position="16"/>
    </location>
</feature>
<name>A0A2A2KWX2_9BILA</name>
<evidence type="ECO:0000313" key="2">
    <source>
        <dbReference type="EMBL" id="PAV78382.1"/>
    </source>
</evidence>
<sequence>MSCRPISNFSEQNQKTGRSEGVVDRSRNAELLAEMSLGGNSGRKGDSDRVKGHQHRNRQNGEGKGGGEEEGGGKAREMKDGRE</sequence>
<keyword evidence="3" id="KW-1185">Reference proteome</keyword>
<feature type="compositionally biased region" description="Basic and acidic residues" evidence="1">
    <location>
        <begin position="59"/>
        <end position="83"/>
    </location>
</feature>
<accession>A0A2A2KWX2</accession>
<comment type="caution">
    <text evidence="2">The sequence shown here is derived from an EMBL/GenBank/DDBJ whole genome shotgun (WGS) entry which is preliminary data.</text>
</comment>
<reference evidence="2 3" key="1">
    <citation type="journal article" date="2017" name="Curr. Biol.">
        <title>Genome architecture and evolution of a unichromosomal asexual nematode.</title>
        <authorList>
            <person name="Fradin H."/>
            <person name="Zegar C."/>
            <person name="Gutwein M."/>
            <person name="Lucas J."/>
            <person name="Kovtun M."/>
            <person name="Corcoran D."/>
            <person name="Baugh L.R."/>
            <person name="Kiontke K."/>
            <person name="Gunsalus K."/>
            <person name="Fitch D.H."/>
            <person name="Piano F."/>
        </authorList>
    </citation>
    <scope>NUCLEOTIDE SEQUENCE [LARGE SCALE GENOMIC DNA]</scope>
    <source>
        <strain evidence="2">PF1309</strain>
    </source>
</reference>
<feature type="region of interest" description="Disordered" evidence="1">
    <location>
        <begin position="1"/>
        <end position="83"/>
    </location>
</feature>
<dbReference type="Proteomes" id="UP000218231">
    <property type="component" value="Unassembled WGS sequence"/>
</dbReference>
<evidence type="ECO:0000256" key="1">
    <source>
        <dbReference type="SAM" id="MobiDB-lite"/>
    </source>
</evidence>
<proteinExistence type="predicted"/>
<protein>
    <submittedName>
        <fullName evidence="2">Uncharacterized protein</fullName>
    </submittedName>
</protein>
<dbReference type="EMBL" id="LIAE01007568">
    <property type="protein sequence ID" value="PAV78382.1"/>
    <property type="molecule type" value="Genomic_DNA"/>
</dbReference>
<dbReference type="AlphaFoldDB" id="A0A2A2KWX2"/>
<gene>
    <name evidence="2" type="ORF">WR25_11972</name>
</gene>